<dbReference type="EMBL" id="PUWT01000016">
    <property type="protein sequence ID" value="PQQ27383.1"/>
    <property type="molecule type" value="Genomic_DNA"/>
</dbReference>
<reference evidence="9 10" key="1">
    <citation type="submission" date="2018-02" db="EMBL/GenBank/DDBJ databases">
        <title>Five New Genomes of Indian Photorhabdus Isolates TSA.</title>
        <authorList>
            <person name="Dubay B."/>
            <person name="Somvanshi V.S."/>
        </authorList>
    </citation>
    <scope>NUCLEOTIDE SEQUENCE [LARGE SCALE GENOMIC DNA]</scope>
    <source>
        <strain evidence="9 10">H1</strain>
    </source>
</reference>
<dbReference type="PRINTS" id="PR00281">
    <property type="entry name" value="HOKGEFTOXIC"/>
</dbReference>
<proteinExistence type="inferred from homology"/>
<keyword evidence="4" id="KW-1277">Toxin-antitoxin system</keyword>
<organism evidence="9 10">
    <name type="scientific">Photorhabdus hindustanensis</name>
    <dbReference type="NCBI Taxonomy" id="2918802"/>
    <lineage>
        <taxon>Bacteria</taxon>
        <taxon>Pseudomonadati</taxon>
        <taxon>Pseudomonadota</taxon>
        <taxon>Gammaproteobacteria</taxon>
        <taxon>Enterobacterales</taxon>
        <taxon>Morganellaceae</taxon>
        <taxon>Photorhabdus</taxon>
    </lineage>
</organism>
<dbReference type="Pfam" id="PF01848">
    <property type="entry name" value="HOK_GEF"/>
    <property type="match status" value="1"/>
</dbReference>
<comment type="subcellular location">
    <subcellularLocation>
        <location evidence="1 8">Cell inner membrane</location>
        <topology evidence="1 8">Single-pass membrane protein</topology>
    </subcellularLocation>
</comment>
<feature type="transmembrane region" description="Helical" evidence="8">
    <location>
        <begin position="25"/>
        <end position="43"/>
    </location>
</feature>
<evidence type="ECO:0000256" key="1">
    <source>
        <dbReference type="ARBA" id="ARBA00004377"/>
    </source>
</evidence>
<dbReference type="AlphaFoldDB" id="A0A2S8Q4W7"/>
<dbReference type="InterPro" id="IPR000021">
    <property type="entry name" value="Hok/gef_toxin"/>
</dbReference>
<sequence length="71" mass="8005">MHQQHKASLLPEKKQGEKAMKPQKIAILSLIIICVTLLIFTWITRGSICKLHIKRGNTEVAASMAYESSNR</sequence>
<keyword evidence="2" id="KW-1003">Cell membrane</keyword>
<evidence type="ECO:0000256" key="6">
    <source>
        <dbReference type="ARBA" id="ARBA00022989"/>
    </source>
</evidence>
<evidence type="ECO:0000313" key="9">
    <source>
        <dbReference type="EMBL" id="PQQ27383.1"/>
    </source>
</evidence>
<keyword evidence="5 8" id="KW-0812">Transmembrane</keyword>
<evidence type="ECO:0000313" key="10">
    <source>
        <dbReference type="Proteomes" id="UP000239550"/>
    </source>
</evidence>
<evidence type="ECO:0000256" key="7">
    <source>
        <dbReference type="ARBA" id="ARBA00023136"/>
    </source>
</evidence>
<keyword evidence="3" id="KW-0997">Cell inner membrane</keyword>
<dbReference type="Proteomes" id="UP000239550">
    <property type="component" value="Unassembled WGS sequence"/>
</dbReference>
<keyword evidence="7 8" id="KW-0472">Membrane</keyword>
<comment type="similarity">
    <text evidence="8">Belongs to the hok/gef family.</text>
</comment>
<keyword evidence="6 8" id="KW-1133">Transmembrane helix</keyword>
<evidence type="ECO:0000256" key="3">
    <source>
        <dbReference type="ARBA" id="ARBA00022519"/>
    </source>
</evidence>
<gene>
    <name evidence="9" type="ORF">C6H66_06665</name>
</gene>
<dbReference type="GO" id="GO:0005886">
    <property type="term" value="C:plasma membrane"/>
    <property type="evidence" value="ECO:0007669"/>
    <property type="project" value="UniProtKB-SubCell"/>
</dbReference>
<evidence type="ECO:0000256" key="4">
    <source>
        <dbReference type="ARBA" id="ARBA00022649"/>
    </source>
</evidence>
<protein>
    <submittedName>
        <fullName evidence="9">Protein HokA</fullName>
    </submittedName>
</protein>
<comment type="caution">
    <text evidence="9">The sequence shown here is derived from an EMBL/GenBank/DDBJ whole genome shotgun (WGS) entry which is preliminary data.</text>
</comment>
<accession>A0A2S8Q4W7</accession>
<evidence type="ECO:0000256" key="8">
    <source>
        <dbReference type="RuleBase" id="RU221113"/>
    </source>
</evidence>
<evidence type="ECO:0000256" key="5">
    <source>
        <dbReference type="ARBA" id="ARBA00022692"/>
    </source>
</evidence>
<evidence type="ECO:0000256" key="2">
    <source>
        <dbReference type="ARBA" id="ARBA00022475"/>
    </source>
</evidence>
<keyword evidence="10" id="KW-1185">Reference proteome</keyword>
<name>A0A2S8Q4W7_9GAMM</name>